<dbReference type="Proteomes" id="UP001065549">
    <property type="component" value="Unassembled WGS sequence"/>
</dbReference>
<accession>A0A9J6QUT5</accession>
<dbReference type="AlphaFoldDB" id="A0A9J6QUT5"/>
<organism evidence="1 2">
    <name type="scientific">Hominibacterium faecale</name>
    <dbReference type="NCBI Taxonomy" id="2839743"/>
    <lineage>
        <taxon>Bacteria</taxon>
        <taxon>Bacillati</taxon>
        <taxon>Bacillota</taxon>
        <taxon>Clostridia</taxon>
        <taxon>Peptostreptococcales</taxon>
        <taxon>Anaerovoracaceae</taxon>
        <taxon>Hominibacterium</taxon>
    </lineage>
</organism>
<reference evidence="1" key="1">
    <citation type="submission" date="2022-09" db="EMBL/GenBank/DDBJ databases">
        <title>Culturomic study of gut microbiota in children with autism spectrum disorder.</title>
        <authorList>
            <person name="Efimov B.A."/>
            <person name="Chaplin A.V."/>
            <person name="Sokolova S.R."/>
            <person name="Pikina A.P."/>
            <person name="Korzhanova M."/>
            <person name="Belova V."/>
            <person name="Korostin D."/>
        </authorList>
    </citation>
    <scope>NUCLEOTIDE SEQUENCE</scope>
    <source>
        <strain evidence="1">ASD5510</strain>
    </source>
</reference>
<protein>
    <submittedName>
        <fullName evidence="1">Uncharacterized protein</fullName>
    </submittedName>
</protein>
<gene>
    <name evidence="1" type="ORF">OBO34_04260</name>
</gene>
<comment type="caution">
    <text evidence="1">The sequence shown here is derived from an EMBL/GenBank/DDBJ whole genome shotgun (WGS) entry which is preliminary data.</text>
</comment>
<proteinExistence type="predicted"/>
<keyword evidence="2" id="KW-1185">Reference proteome</keyword>
<sequence length="64" mass="6855">MEVMQGDQVLGVPNTWETAIGALIAGSYQVGCISLLMWNHPGCDEHDHAHSHHGEGTCSYSGCD</sequence>
<evidence type="ECO:0000313" key="1">
    <source>
        <dbReference type="EMBL" id="MCU7377566.1"/>
    </source>
</evidence>
<dbReference type="EMBL" id="JAOSHN010000002">
    <property type="protein sequence ID" value="MCU7377566.1"/>
    <property type="molecule type" value="Genomic_DNA"/>
</dbReference>
<name>A0A9J6QUT5_9FIRM</name>
<evidence type="ECO:0000313" key="2">
    <source>
        <dbReference type="Proteomes" id="UP001065549"/>
    </source>
</evidence>
<dbReference type="RefSeq" id="WP_253020134.1">
    <property type="nucleotide sequence ID" value="NZ_JAOSHN010000002.1"/>
</dbReference>